<evidence type="ECO:0000313" key="3">
    <source>
        <dbReference type="Proteomes" id="UP001177003"/>
    </source>
</evidence>
<protein>
    <submittedName>
        <fullName evidence="2">Uncharacterized protein</fullName>
    </submittedName>
</protein>
<keyword evidence="3" id="KW-1185">Reference proteome</keyword>
<dbReference type="EMBL" id="OX465086">
    <property type="protein sequence ID" value="CAI9262046.1"/>
    <property type="molecule type" value="Genomic_DNA"/>
</dbReference>
<proteinExistence type="predicted"/>
<gene>
    <name evidence="2" type="ORF">LSALG_LOCUS2806</name>
</gene>
<dbReference type="AlphaFoldDB" id="A0AA35UNS0"/>
<evidence type="ECO:0000256" key="1">
    <source>
        <dbReference type="SAM" id="MobiDB-lite"/>
    </source>
</evidence>
<feature type="compositionally biased region" description="Low complexity" evidence="1">
    <location>
        <begin position="91"/>
        <end position="104"/>
    </location>
</feature>
<feature type="compositionally biased region" description="Pro residues" evidence="1">
    <location>
        <begin position="55"/>
        <end position="68"/>
    </location>
</feature>
<evidence type="ECO:0000313" key="2">
    <source>
        <dbReference type="EMBL" id="CAI9262046.1"/>
    </source>
</evidence>
<reference evidence="2" key="1">
    <citation type="submission" date="2023-04" db="EMBL/GenBank/DDBJ databases">
        <authorList>
            <person name="Vijverberg K."/>
            <person name="Xiong W."/>
            <person name="Schranz E."/>
        </authorList>
    </citation>
    <scope>NUCLEOTIDE SEQUENCE</scope>
</reference>
<dbReference type="Proteomes" id="UP001177003">
    <property type="component" value="Chromosome 0"/>
</dbReference>
<organism evidence="2 3">
    <name type="scientific">Lactuca saligna</name>
    <name type="common">Willowleaf lettuce</name>
    <dbReference type="NCBI Taxonomy" id="75948"/>
    <lineage>
        <taxon>Eukaryota</taxon>
        <taxon>Viridiplantae</taxon>
        <taxon>Streptophyta</taxon>
        <taxon>Embryophyta</taxon>
        <taxon>Tracheophyta</taxon>
        <taxon>Spermatophyta</taxon>
        <taxon>Magnoliopsida</taxon>
        <taxon>eudicotyledons</taxon>
        <taxon>Gunneridae</taxon>
        <taxon>Pentapetalae</taxon>
        <taxon>asterids</taxon>
        <taxon>campanulids</taxon>
        <taxon>Asterales</taxon>
        <taxon>Asteraceae</taxon>
        <taxon>Cichorioideae</taxon>
        <taxon>Cichorieae</taxon>
        <taxon>Lactucinae</taxon>
        <taxon>Lactuca</taxon>
    </lineage>
</organism>
<name>A0AA35UNS0_LACSI</name>
<sequence>MLSQLSLLVRMNQSLREILAKAENVVVGIKRIMAFLDDHDVMIEDTPPSSLGDDQPPPLPPRNNPPLSPSGKDQQPPPQPRNNPPPPSKNPHPCTSSLPCSSPP</sequence>
<feature type="compositionally biased region" description="Pro residues" evidence="1">
    <location>
        <begin position="75"/>
        <end position="90"/>
    </location>
</feature>
<feature type="region of interest" description="Disordered" evidence="1">
    <location>
        <begin position="42"/>
        <end position="104"/>
    </location>
</feature>
<accession>A0AA35UNS0</accession>